<dbReference type="EMBL" id="JACXJA010000043">
    <property type="protein sequence ID" value="MBD2865562.1"/>
    <property type="molecule type" value="Genomic_DNA"/>
</dbReference>
<comment type="caution">
    <text evidence="2">The sequence shown here is derived from an EMBL/GenBank/DDBJ whole genome shotgun (WGS) entry which is preliminary data.</text>
</comment>
<accession>A0A927H2R6</accession>
<evidence type="ECO:0000259" key="1">
    <source>
        <dbReference type="Pfam" id="PF01323"/>
    </source>
</evidence>
<protein>
    <submittedName>
        <fullName evidence="2">DsbA family oxidoreductase</fullName>
    </submittedName>
</protein>
<dbReference type="InterPro" id="IPR001853">
    <property type="entry name" value="DSBA-like_thioredoxin_dom"/>
</dbReference>
<evidence type="ECO:0000313" key="2">
    <source>
        <dbReference type="EMBL" id="MBD2865562.1"/>
    </source>
</evidence>
<dbReference type="InterPro" id="IPR036249">
    <property type="entry name" value="Thioredoxin-like_sf"/>
</dbReference>
<gene>
    <name evidence="2" type="ORF">IDH45_26620</name>
</gene>
<dbReference type="AlphaFoldDB" id="A0A927H2R6"/>
<organism evidence="2 3">
    <name type="scientific">Paenibacillus oceani</name>
    <dbReference type="NCBI Taxonomy" id="2772510"/>
    <lineage>
        <taxon>Bacteria</taxon>
        <taxon>Bacillati</taxon>
        <taxon>Bacillota</taxon>
        <taxon>Bacilli</taxon>
        <taxon>Bacillales</taxon>
        <taxon>Paenibacillaceae</taxon>
        <taxon>Paenibacillus</taxon>
    </lineage>
</organism>
<feature type="domain" description="DSBA-like thioredoxin" evidence="1">
    <location>
        <begin position="3"/>
        <end position="204"/>
    </location>
</feature>
<dbReference type="PANTHER" id="PTHR13887">
    <property type="entry name" value="GLUTATHIONE S-TRANSFERASE KAPPA"/>
    <property type="match status" value="1"/>
</dbReference>
<name>A0A927H2R6_9BACL</name>
<evidence type="ECO:0000313" key="3">
    <source>
        <dbReference type="Proteomes" id="UP000639396"/>
    </source>
</evidence>
<dbReference type="Proteomes" id="UP000639396">
    <property type="component" value="Unassembled WGS sequence"/>
</dbReference>
<dbReference type="RefSeq" id="WP_190931180.1">
    <property type="nucleotide sequence ID" value="NZ_JACXJA010000043.1"/>
</dbReference>
<dbReference type="GO" id="GO:0016491">
    <property type="term" value="F:oxidoreductase activity"/>
    <property type="evidence" value="ECO:0007669"/>
    <property type="project" value="InterPro"/>
</dbReference>
<dbReference type="PANTHER" id="PTHR13887:SF41">
    <property type="entry name" value="THIOREDOXIN SUPERFAMILY PROTEIN"/>
    <property type="match status" value="1"/>
</dbReference>
<dbReference type="Pfam" id="PF01323">
    <property type="entry name" value="DSBA"/>
    <property type="match status" value="1"/>
</dbReference>
<dbReference type="Gene3D" id="3.40.30.10">
    <property type="entry name" value="Glutaredoxin"/>
    <property type="match status" value="1"/>
</dbReference>
<reference evidence="2" key="1">
    <citation type="submission" date="2020-09" db="EMBL/GenBank/DDBJ databases">
        <title>A novel bacterium of genus Paenibacillus, isolated from South China Sea.</title>
        <authorList>
            <person name="Huang H."/>
            <person name="Mo K."/>
            <person name="Hu Y."/>
        </authorList>
    </citation>
    <scope>NUCLEOTIDE SEQUENCE</scope>
    <source>
        <strain evidence="2">IB182363</strain>
    </source>
</reference>
<dbReference type="CDD" id="cd03024">
    <property type="entry name" value="DsbA_FrnE"/>
    <property type="match status" value="1"/>
</dbReference>
<keyword evidence="3" id="KW-1185">Reference proteome</keyword>
<sequence length="245" mass="27167">MKVEIWSDYACPFCYIGKRKFEAALESFPHRGEIEVVYKSFELDPNAKRDIDTDIHTMLSSKYGMSRDQAIAMNANVGEQARSVGLDFRFDTMVLTNTFDAHRLTQYAQERGLGHEMSERLFHAYFTESKHLGDRETLVALAAEVGLDPAETAEVLAGHTGSQEVRADEQEAQALGVRGVPFYVINRKYGVSGAQPSEVFAEALDKAWSEENPLILMNEGAEGICEDGFCGVSPEPKVEKSGSND</sequence>
<proteinExistence type="predicted"/>
<dbReference type="SUPFAM" id="SSF52833">
    <property type="entry name" value="Thioredoxin-like"/>
    <property type="match status" value="1"/>
</dbReference>